<sequence length="152" mass="16711">MVAQSPLKRFVLDRFAVGRDESPPSSEHRRLPSAYFLASYSGPHSPTMWLAPGRFSPSELKVHRINPDMNVEVAGLGEVKRALISSWALAPPILSVPIMYWLATGALEYSCQWVASTLCGVPSYAPYHTMVCTPPTNPLNGINLILYVLEIG</sequence>
<dbReference type="AlphaFoldDB" id="A0A4Y7TGU7"/>
<proteinExistence type="predicted"/>
<dbReference type="EMBL" id="QPFP01000013">
    <property type="protein sequence ID" value="TEB33148.1"/>
    <property type="molecule type" value="Genomic_DNA"/>
</dbReference>
<evidence type="ECO:0000313" key="1">
    <source>
        <dbReference type="EMBL" id="TEB33148.1"/>
    </source>
</evidence>
<dbReference type="Proteomes" id="UP000298030">
    <property type="component" value="Unassembled WGS sequence"/>
</dbReference>
<protein>
    <submittedName>
        <fullName evidence="1">Uncharacterized protein</fullName>
    </submittedName>
</protein>
<name>A0A4Y7TGU7_COPMI</name>
<accession>A0A4Y7TGU7</accession>
<gene>
    <name evidence="1" type="ORF">FA13DRAFT_189514</name>
</gene>
<evidence type="ECO:0000313" key="2">
    <source>
        <dbReference type="Proteomes" id="UP000298030"/>
    </source>
</evidence>
<comment type="caution">
    <text evidence="1">The sequence shown here is derived from an EMBL/GenBank/DDBJ whole genome shotgun (WGS) entry which is preliminary data.</text>
</comment>
<organism evidence="1 2">
    <name type="scientific">Coprinellus micaceus</name>
    <name type="common">Glistening ink-cap mushroom</name>
    <name type="synonym">Coprinus micaceus</name>
    <dbReference type="NCBI Taxonomy" id="71717"/>
    <lineage>
        <taxon>Eukaryota</taxon>
        <taxon>Fungi</taxon>
        <taxon>Dikarya</taxon>
        <taxon>Basidiomycota</taxon>
        <taxon>Agaricomycotina</taxon>
        <taxon>Agaricomycetes</taxon>
        <taxon>Agaricomycetidae</taxon>
        <taxon>Agaricales</taxon>
        <taxon>Agaricineae</taxon>
        <taxon>Psathyrellaceae</taxon>
        <taxon>Coprinellus</taxon>
    </lineage>
</organism>
<keyword evidence="2" id="KW-1185">Reference proteome</keyword>
<reference evidence="1 2" key="1">
    <citation type="journal article" date="2019" name="Nat. Ecol. Evol.">
        <title>Megaphylogeny resolves global patterns of mushroom evolution.</title>
        <authorList>
            <person name="Varga T."/>
            <person name="Krizsan K."/>
            <person name="Foldi C."/>
            <person name="Dima B."/>
            <person name="Sanchez-Garcia M."/>
            <person name="Sanchez-Ramirez S."/>
            <person name="Szollosi G.J."/>
            <person name="Szarkandi J.G."/>
            <person name="Papp V."/>
            <person name="Albert L."/>
            <person name="Andreopoulos W."/>
            <person name="Angelini C."/>
            <person name="Antonin V."/>
            <person name="Barry K.W."/>
            <person name="Bougher N.L."/>
            <person name="Buchanan P."/>
            <person name="Buyck B."/>
            <person name="Bense V."/>
            <person name="Catcheside P."/>
            <person name="Chovatia M."/>
            <person name="Cooper J."/>
            <person name="Damon W."/>
            <person name="Desjardin D."/>
            <person name="Finy P."/>
            <person name="Geml J."/>
            <person name="Haridas S."/>
            <person name="Hughes K."/>
            <person name="Justo A."/>
            <person name="Karasinski D."/>
            <person name="Kautmanova I."/>
            <person name="Kiss B."/>
            <person name="Kocsube S."/>
            <person name="Kotiranta H."/>
            <person name="LaButti K.M."/>
            <person name="Lechner B.E."/>
            <person name="Liimatainen K."/>
            <person name="Lipzen A."/>
            <person name="Lukacs Z."/>
            <person name="Mihaltcheva S."/>
            <person name="Morgado L.N."/>
            <person name="Niskanen T."/>
            <person name="Noordeloos M.E."/>
            <person name="Ohm R.A."/>
            <person name="Ortiz-Santana B."/>
            <person name="Ovrebo C."/>
            <person name="Racz N."/>
            <person name="Riley R."/>
            <person name="Savchenko A."/>
            <person name="Shiryaev A."/>
            <person name="Soop K."/>
            <person name="Spirin V."/>
            <person name="Szebenyi C."/>
            <person name="Tomsovsky M."/>
            <person name="Tulloss R.E."/>
            <person name="Uehling J."/>
            <person name="Grigoriev I.V."/>
            <person name="Vagvolgyi C."/>
            <person name="Papp T."/>
            <person name="Martin F.M."/>
            <person name="Miettinen O."/>
            <person name="Hibbett D.S."/>
            <person name="Nagy L.G."/>
        </authorList>
    </citation>
    <scope>NUCLEOTIDE SEQUENCE [LARGE SCALE GENOMIC DNA]</scope>
    <source>
        <strain evidence="1 2">FP101781</strain>
    </source>
</reference>